<feature type="transmembrane region" description="Helical" evidence="1">
    <location>
        <begin position="6"/>
        <end position="30"/>
    </location>
</feature>
<keyword evidence="3" id="KW-1185">Reference proteome</keyword>
<evidence type="ECO:0000313" key="2">
    <source>
        <dbReference type="EMBL" id="TKR65443.1"/>
    </source>
</evidence>
<keyword evidence="1" id="KW-1133">Transmembrane helix</keyword>
<sequence>MDVALIWSLVAFVITATICCIFFSALECIFNLENRDAYSSLGSKYYHGAVEHFGKVVRRLTETVEAEK</sequence>
<keyword evidence="1" id="KW-0812">Transmembrane</keyword>
<proteinExistence type="predicted"/>
<protein>
    <submittedName>
        <fullName evidence="2">Uncharacterized protein</fullName>
    </submittedName>
</protein>
<evidence type="ECO:0000313" key="3">
    <source>
        <dbReference type="Proteomes" id="UP000298663"/>
    </source>
</evidence>
<gene>
    <name evidence="2" type="ORF">L596_025848</name>
</gene>
<comment type="caution">
    <text evidence="2">The sequence shown here is derived from an EMBL/GenBank/DDBJ whole genome shotgun (WGS) entry which is preliminary data.</text>
</comment>
<dbReference type="Proteomes" id="UP000298663">
    <property type="component" value="Unassembled WGS sequence"/>
</dbReference>
<evidence type="ECO:0000256" key="1">
    <source>
        <dbReference type="SAM" id="Phobius"/>
    </source>
</evidence>
<dbReference type="AlphaFoldDB" id="A0A4U5MAA7"/>
<dbReference type="EMBL" id="AZBU02000009">
    <property type="protein sequence ID" value="TKR65443.1"/>
    <property type="molecule type" value="Genomic_DNA"/>
</dbReference>
<name>A0A4U5MAA7_STECR</name>
<accession>A0A4U5MAA7</accession>
<reference evidence="2 3" key="2">
    <citation type="journal article" date="2019" name="G3 (Bethesda)">
        <title>Hybrid Assembly of the Genome of the Entomopathogenic Nematode Steinernema carpocapsae Identifies the X-Chromosome.</title>
        <authorList>
            <person name="Serra L."/>
            <person name="Macchietto M."/>
            <person name="Macias-Munoz A."/>
            <person name="McGill C.J."/>
            <person name="Rodriguez I.M."/>
            <person name="Rodriguez B."/>
            <person name="Murad R."/>
            <person name="Mortazavi A."/>
        </authorList>
    </citation>
    <scope>NUCLEOTIDE SEQUENCE [LARGE SCALE GENOMIC DNA]</scope>
    <source>
        <strain evidence="2 3">ALL</strain>
    </source>
</reference>
<keyword evidence="1" id="KW-0472">Membrane</keyword>
<organism evidence="2 3">
    <name type="scientific">Steinernema carpocapsae</name>
    <name type="common">Entomopathogenic nematode</name>
    <dbReference type="NCBI Taxonomy" id="34508"/>
    <lineage>
        <taxon>Eukaryota</taxon>
        <taxon>Metazoa</taxon>
        <taxon>Ecdysozoa</taxon>
        <taxon>Nematoda</taxon>
        <taxon>Chromadorea</taxon>
        <taxon>Rhabditida</taxon>
        <taxon>Tylenchina</taxon>
        <taxon>Panagrolaimomorpha</taxon>
        <taxon>Strongyloidoidea</taxon>
        <taxon>Steinernematidae</taxon>
        <taxon>Steinernema</taxon>
    </lineage>
</organism>
<reference evidence="2 3" key="1">
    <citation type="journal article" date="2015" name="Genome Biol.">
        <title>Comparative genomics of Steinernema reveals deeply conserved gene regulatory networks.</title>
        <authorList>
            <person name="Dillman A.R."/>
            <person name="Macchietto M."/>
            <person name="Porter C.F."/>
            <person name="Rogers A."/>
            <person name="Williams B."/>
            <person name="Antoshechkin I."/>
            <person name="Lee M.M."/>
            <person name="Goodwin Z."/>
            <person name="Lu X."/>
            <person name="Lewis E.E."/>
            <person name="Goodrich-Blair H."/>
            <person name="Stock S.P."/>
            <person name="Adams B.J."/>
            <person name="Sternberg P.W."/>
            <person name="Mortazavi A."/>
        </authorList>
    </citation>
    <scope>NUCLEOTIDE SEQUENCE [LARGE SCALE GENOMIC DNA]</scope>
    <source>
        <strain evidence="2 3">ALL</strain>
    </source>
</reference>